<keyword evidence="6 10" id="KW-0269">Exonuclease</keyword>
<dbReference type="Gene3D" id="2.40.50.700">
    <property type="match status" value="1"/>
</dbReference>
<dbReference type="EMBL" id="SSTD01014035">
    <property type="protein sequence ID" value="TYK04798.1"/>
    <property type="molecule type" value="Genomic_DNA"/>
</dbReference>
<dbReference type="GO" id="GO:0003723">
    <property type="term" value="F:RNA binding"/>
    <property type="evidence" value="ECO:0007669"/>
    <property type="project" value="UniProtKB-KW"/>
</dbReference>
<evidence type="ECO:0000259" key="9">
    <source>
        <dbReference type="Pfam" id="PF17849"/>
    </source>
</evidence>
<dbReference type="Pfam" id="PF17849">
    <property type="entry name" value="OB_Dis3"/>
    <property type="match status" value="1"/>
</dbReference>
<keyword evidence="7" id="KW-0460">Magnesium</keyword>
<organism evidence="10 11">
    <name type="scientific">Cucumis melo var. makuwa</name>
    <name type="common">Oriental melon</name>
    <dbReference type="NCBI Taxonomy" id="1194695"/>
    <lineage>
        <taxon>Eukaryota</taxon>
        <taxon>Viridiplantae</taxon>
        <taxon>Streptophyta</taxon>
        <taxon>Embryophyta</taxon>
        <taxon>Tracheophyta</taxon>
        <taxon>Spermatophyta</taxon>
        <taxon>Magnoliopsida</taxon>
        <taxon>eudicotyledons</taxon>
        <taxon>Gunneridae</taxon>
        <taxon>Pentapetalae</taxon>
        <taxon>rosids</taxon>
        <taxon>fabids</taxon>
        <taxon>Cucurbitales</taxon>
        <taxon>Cucurbitaceae</taxon>
        <taxon>Benincaseae</taxon>
        <taxon>Cucumis</taxon>
    </lineage>
</organism>
<protein>
    <submittedName>
        <fullName evidence="10">Exosome complex exonuclease RRP44-like protein A</fullName>
    </submittedName>
</protein>
<dbReference type="GO" id="GO:0000176">
    <property type="term" value="C:nuclear exosome (RNase complex)"/>
    <property type="evidence" value="ECO:0007669"/>
    <property type="project" value="TreeGrafter"/>
</dbReference>
<dbReference type="AlphaFoldDB" id="A0A5D3C0K5"/>
<dbReference type="GO" id="GO:0071031">
    <property type="term" value="P:nuclear mRNA surveillance of mRNA 3'-end processing"/>
    <property type="evidence" value="ECO:0007669"/>
    <property type="project" value="TreeGrafter"/>
</dbReference>
<comment type="similarity">
    <text evidence="2">Belongs to the RNR ribonuclease family.</text>
</comment>
<keyword evidence="4" id="KW-0378">Hydrolase</keyword>
<accession>A0A5D3C0K5</accession>
<comment type="cofactor">
    <cofactor evidence="1">
        <name>Mg(2+)</name>
        <dbReference type="ChEBI" id="CHEBI:18420"/>
    </cofactor>
</comment>
<dbReference type="InterPro" id="IPR041505">
    <property type="entry name" value="Dis3_CSD2"/>
</dbReference>
<keyword evidence="8" id="KW-0694">RNA-binding</keyword>
<proteinExistence type="inferred from homology"/>
<comment type="caution">
    <text evidence="10">The sequence shown here is derived from an EMBL/GenBank/DDBJ whole genome shotgun (WGS) entry which is preliminary data.</text>
</comment>
<feature type="domain" description="CSD2" evidence="9">
    <location>
        <begin position="256"/>
        <end position="317"/>
    </location>
</feature>
<sequence>MAEVGSNSEISRHRDFTLVKYWLIVTPFEQLTGARSLKTAILHHSSLRRVSNHHVMVNAPRSAVYQTTSFTVPDSIPVAAQWYQNHLGGATRVLLITNERENRRKAIEEGIFESYVRSLGQTHLLDLLVQSANEDANMEDVEDLRPSKRKVLYSEFLFSMVGGLASERGQRIRHDCIIVEDDEEEDVHLVLGSADDASRAASVLQGSDGDSSSSSPRPAGRVIGIIKRNCIHKLSWHYCGSLNPMPIHAGSGGIVYALFVSKDRRIPKIRIQTRQLENLLDERIIVGVNSWDRLSRYPSGNYVRSIREIGDRDTESEV</sequence>
<evidence type="ECO:0000256" key="3">
    <source>
        <dbReference type="ARBA" id="ARBA00022722"/>
    </source>
</evidence>
<gene>
    <name evidence="10" type="ORF">E5676_scaffold68G001200</name>
</gene>
<dbReference type="InterPro" id="IPR050180">
    <property type="entry name" value="RNR_Ribonuclease"/>
</dbReference>
<keyword evidence="3" id="KW-0540">Nuclease</keyword>
<dbReference type="Gene3D" id="3.40.50.1010">
    <property type="entry name" value="5'-nuclease"/>
    <property type="match status" value="1"/>
</dbReference>
<dbReference type="FunFam" id="2.40.50.700:FF:000004">
    <property type="entry name" value="Exosome complex exonuclease RRP44 homolog A"/>
    <property type="match status" value="1"/>
</dbReference>
<evidence type="ECO:0000313" key="11">
    <source>
        <dbReference type="Proteomes" id="UP000321947"/>
    </source>
</evidence>
<evidence type="ECO:0000256" key="5">
    <source>
        <dbReference type="ARBA" id="ARBA00022835"/>
    </source>
</evidence>
<evidence type="ECO:0000256" key="4">
    <source>
        <dbReference type="ARBA" id="ARBA00022801"/>
    </source>
</evidence>
<evidence type="ECO:0000256" key="8">
    <source>
        <dbReference type="ARBA" id="ARBA00022884"/>
    </source>
</evidence>
<name>A0A5D3C0K5_CUCMM</name>
<dbReference type="GO" id="GO:0000177">
    <property type="term" value="C:cytoplasmic exosome (RNase complex)"/>
    <property type="evidence" value="ECO:0007669"/>
    <property type="project" value="TreeGrafter"/>
</dbReference>
<evidence type="ECO:0000256" key="6">
    <source>
        <dbReference type="ARBA" id="ARBA00022839"/>
    </source>
</evidence>
<evidence type="ECO:0000256" key="1">
    <source>
        <dbReference type="ARBA" id="ARBA00001946"/>
    </source>
</evidence>
<evidence type="ECO:0000313" key="10">
    <source>
        <dbReference type="EMBL" id="TYK04798.1"/>
    </source>
</evidence>
<dbReference type="Proteomes" id="UP000321947">
    <property type="component" value="Unassembled WGS sequence"/>
</dbReference>
<dbReference type="PANTHER" id="PTHR23355:SF35">
    <property type="entry name" value="EXOSOME COMPLEX EXONUCLEASE RRP44"/>
    <property type="match status" value="1"/>
</dbReference>
<keyword evidence="5" id="KW-0271">Exosome</keyword>
<dbReference type="SUPFAM" id="SSF50249">
    <property type="entry name" value="Nucleic acid-binding proteins"/>
    <property type="match status" value="1"/>
</dbReference>
<dbReference type="GO" id="GO:0016075">
    <property type="term" value="P:rRNA catabolic process"/>
    <property type="evidence" value="ECO:0007669"/>
    <property type="project" value="TreeGrafter"/>
</dbReference>
<evidence type="ECO:0000256" key="7">
    <source>
        <dbReference type="ARBA" id="ARBA00022842"/>
    </source>
</evidence>
<dbReference type="GO" id="GO:0000175">
    <property type="term" value="F:3'-5'-RNA exonuclease activity"/>
    <property type="evidence" value="ECO:0007669"/>
    <property type="project" value="TreeGrafter"/>
</dbReference>
<dbReference type="InterPro" id="IPR012340">
    <property type="entry name" value="NA-bd_OB-fold"/>
</dbReference>
<reference evidence="10 11" key="1">
    <citation type="submission" date="2019-08" db="EMBL/GenBank/DDBJ databases">
        <title>Draft genome sequences of two oriental melons (Cucumis melo L. var makuwa).</title>
        <authorList>
            <person name="Kwon S.-Y."/>
        </authorList>
    </citation>
    <scope>NUCLEOTIDE SEQUENCE [LARGE SCALE GENOMIC DNA]</scope>
    <source>
        <strain evidence="11">cv. Chang Bougi</strain>
        <tissue evidence="10">Leaf</tissue>
    </source>
</reference>
<dbReference type="PANTHER" id="PTHR23355">
    <property type="entry name" value="RIBONUCLEASE"/>
    <property type="match status" value="1"/>
</dbReference>
<evidence type="ECO:0000256" key="2">
    <source>
        <dbReference type="ARBA" id="ARBA00005785"/>
    </source>
</evidence>
<dbReference type="GO" id="GO:0004519">
    <property type="term" value="F:endonuclease activity"/>
    <property type="evidence" value="ECO:0007669"/>
    <property type="project" value="TreeGrafter"/>
</dbReference>